<proteinExistence type="predicted"/>
<dbReference type="KEGG" id="vg:26798950"/>
<keyword evidence="3" id="KW-1185">Reference proteome</keyword>
<organism evidence="2 3">
    <name type="scientific">Achromobacter phage phiAxp-2</name>
    <dbReference type="NCBI Taxonomy" id="1664246"/>
    <lineage>
        <taxon>Viruses</taxon>
        <taxon>Duplodnaviria</taxon>
        <taxon>Heunggongvirae</taxon>
        <taxon>Uroviricota</taxon>
        <taxon>Caudoviricetes</taxon>
        <taxon>Casjensviridae</taxon>
        <taxon>Fengtaivirus</taxon>
        <taxon>Fengtaivirus Axp2</taxon>
    </lineage>
</organism>
<keyword evidence="1" id="KW-0175">Coiled coil</keyword>
<name>A0A0K2FH55_9CAUD</name>
<dbReference type="RefSeq" id="YP_009226485.1">
    <property type="nucleotide sequence ID" value="NC_029106.1"/>
</dbReference>
<dbReference type="Proteomes" id="UP000201646">
    <property type="component" value="Segment"/>
</dbReference>
<evidence type="ECO:0000256" key="1">
    <source>
        <dbReference type="SAM" id="Coils"/>
    </source>
</evidence>
<protein>
    <submittedName>
        <fullName evidence="2">Uncharacterized protein</fullName>
    </submittedName>
</protein>
<evidence type="ECO:0000313" key="3">
    <source>
        <dbReference type="Proteomes" id="UP000201646"/>
    </source>
</evidence>
<evidence type="ECO:0000313" key="2">
    <source>
        <dbReference type="EMBL" id="ALA45403.1"/>
    </source>
</evidence>
<dbReference type="GeneID" id="26798950"/>
<accession>A0A0K2FH55</accession>
<sequence length="69" mass="7700">MSETTQQPESQRDRVIRIHLEATCAWHTAMGRAAQARRELAQAETELARAANVLEQARVAVQSVLEKSV</sequence>
<dbReference type="EMBL" id="KT321316">
    <property type="protein sequence ID" value="ALA45403.1"/>
    <property type="molecule type" value="Genomic_DNA"/>
</dbReference>
<gene>
    <name evidence="2" type="ORF">ADP64_000067</name>
</gene>
<feature type="coiled-coil region" evidence="1">
    <location>
        <begin position="33"/>
        <end position="60"/>
    </location>
</feature>
<reference evidence="2" key="1">
    <citation type="submission" date="2015-09" db="EMBL/GenBank/DDBJ databases">
        <authorList>
            <person name="Zhao X."/>
        </authorList>
    </citation>
    <scope>NUCLEOTIDE SEQUENCE</scope>
</reference>